<dbReference type="EMBL" id="JAPDRP010000038">
    <property type="protein sequence ID" value="KAJ9633964.1"/>
    <property type="molecule type" value="Genomic_DNA"/>
</dbReference>
<reference evidence="1" key="1">
    <citation type="submission" date="2022-10" db="EMBL/GenBank/DDBJ databases">
        <title>Culturing micro-colonial fungi from biological soil crusts in the Mojave desert and describing Neophaeococcomyces mojavensis, and introducing the new genera and species Taxawa tesnikishii.</title>
        <authorList>
            <person name="Kurbessoian T."/>
            <person name="Stajich J.E."/>
        </authorList>
    </citation>
    <scope>NUCLEOTIDE SEQUENCE</scope>
    <source>
        <strain evidence="1">JES_115</strain>
    </source>
</reference>
<evidence type="ECO:0000313" key="2">
    <source>
        <dbReference type="Proteomes" id="UP001172680"/>
    </source>
</evidence>
<organism evidence="1 2">
    <name type="scientific">Coniosporium tulheliwenetii</name>
    <dbReference type="NCBI Taxonomy" id="3383036"/>
    <lineage>
        <taxon>Eukaryota</taxon>
        <taxon>Fungi</taxon>
        <taxon>Dikarya</taxon>
        <taxon>Ascomycota</taxon>
        <taxon>Pezizomycotina</taxon>
        <taxon>Dothideomycetes</taxon>
        <taxon>Dothideomycetes incertae sedis</taxon>
        <taxon>Coniosporium</taxon>
    </lineage>
</organism>
<comment type="caution">
    <text evidence="1">The sequence shown here is derived from an EMBL/GenBank/DDBJ whole genome shotgun (WGS) entry which is preliminary data.</text>
</comment>
<name>A0ACC2YF54_9PEZI</name>
<keyword evidence="2" id="KW-1185">Reference proteome</keyword>
<accession>A0ACC2YF54</accession>
<gene>
    <name evidence="1" type="ORF">H2199_009163</name>
</gene>
<sequence>MGVSKLTLYTSTASQWAQVGHLGLEEKGYKEGEYNIKEIDLLTGENFSPAYLNINPNGTVPSLEYPSQTRALIDSREVLEYLDSTRSGNNIPKLAPSDPNTVAVMAELIELVHSDDVSTNILLLQSRDLDEYNDKKGGSAAKFLQNRQHALEALLAEHPNSSFYAARAKSNGVLNNIYQTEPGAEHEAFFKSTHEDTRKYAAGFDRLERTLVLPYAAGDKITLADLHIVPWISHAQMAVNSTDINDLDTLEKHFQKTVPDFKIGPKTRSWWKTVGQRESFKKIYPKPH</sequence>
<protein>
    <submittedName>
        <fullName evidence="1">Uncharacterized protein</fullName>
    </submittedName>
</protein>
<proteinExistence type="predicted"/>
<evidence type="ECO:0000313" key="1">
    <source>
        <dbReference type="EMBL" id="KAJ9633964.1"/>
    </source>
</evidence>
<dbReference type="Proteomes" id="UP001172680">
    <property type="component" value="Unassembled WGS sequence"/>
</dbReference>